<dbReference type="KEGG" id="mol:YLM1_1739"/>
<dbReference type="Proteomes" id="UP000066376">
    <property type="component" value="Chromosome"/>
</dbReference>
<dbReference type="PATRIC" id="fig|294671.3.peg.1808"/>
<proteinExistence type="predicted"/>
<accession>A0A126R2M4</accession>
<reference evidence="1 2" key="1">
    <citation type="journal article" date="2016" name="Genome Announc.">
        <title>Draft Genome Sequence of the Rumen Methanogen Methanobrevibacter olleyae YLM1.</title>
        <authorList>
            <person name="Kelly W.J."/>
            <person name="Li D."/>
            <person name="Lambie S.C."/>
            <person name="Cox F."/>
            <person name="Attwood G.T."/>
            <person name="Altermann E."/>
            <person name="Leahy S.C."/>
        </authorList>
    </citation>
    <scope>NUCLEOTIDE SEQUENCE [LARGE SCALE GENOMIC DNA]</scope>
    <source>
        <strain evidence="1 2">YLM1</strain>
    </source>
</reference>
<gene>
    <name evidence="1" type="ORF">YLM1_1739</name>
</gene>
<dbReference type="EMBL" id="CP014265">
    <property type="protein sequence ID" value="AMK16294.1"/>
    <property type="molecule type" value="Genomic_DNA"/>
</dbReference>
<evidence type="ECO:0000313" key="1">
    <source>
        <dbReference type="EMBL" id="AMK16294.1"/>
    </source>
</evidence>
<sequence>MMSNGDYFMMKVAIVEDCYECPFFINNEYDANKKSRCIKLRLSGSNTDLIKYCPLPDFNEEKKRE</sequence>
<reference evidence="2" key="2">
    <citation type="submission" date="2016-02" db="EMBL/GenBank/DDBJ databases">
        <title>The draft genome sequence of the rumen methanogen Methanobrevibacter olleyae YLM1.</title>
        <authorList>
            <consortium name="New Zealand Agricultural Greenhouse Gas Research Centre/Pastoral Greenhouse Gas Research Consortium"/>
            <person name="Kelly W.J."/>
            <person name="Li D."/>
            <person name="Lambie S.C."/>
            <person name="Attwood G.T."/>
            <person name="Altermann E."/>
            <person name="Leahy S.C."/>
        </authorList>
    </citation>
    <scope>NUCLEOTIDE SEQUENCE [LARGE SCALE GENOMIC DNA]</scope>
    <source>
        <strain evidence="2">YLM1</strain>
    </source>
</reference>
<dbReference type="STRING" id="294671.YLM1_1739"/>
<evidence type="ECO:0000313" key="2">
    <source>
        <dbReference type="Proteomes" id="UP000066376"/>
    </source>
</evidence>
<name>A0A126R2M4_METOL</name>
<organism evidence="1 2">
    <name type="scientific">Methanobrevibacter olleyae</name>
    <dbReference type="NCBI Taxonomy" id="294671"/>
    <lineage>
        <taxon>Archaea</taxon>
        <taxon>Methanobacteriati</taxon>
        <taxon>Methanobacteriota</taxon>
        <taxon>Methanomada group</taxon>
        <taxon>Methanobacteria</taxon>
        <taxon>Methanobacteriales</taxon>
        <taxon>Methanobacteriaceae</taxon>
        <taxon>Methanobrevibacter</taxon>
    </lineage>
</organism>
<keyword evidence="2" id="KW-1185">Reference proteome</keyword>
<dbReference type="AlphaFoldDB" id="A0A126R2M4"/>
<protein>
    <submittedName>
        <fullName evidence="1">Uncharacterized protein</fullName>
    </submittedName>
</protein>